<dbReference type="Proteomes" id="UP000785679">
    <property type="component" value="Unassembled WGS sequence"/>
</dbReference>
<evidence type="ECO:0000313" key="1">
    <source>
        <dbReference type="EMBL" id="TNV81877.1"/>
    </source>
</evidence>
<keyword evidence="2" id="KW-1185">Reference proteome</keyword>
<protein>
    <submittedName>
        <fullName evidence="1">Uncharacterized protein</fullName>
    </submittedName>
</protein>
<accession>A0A8J8NTW3</accession>
<gene>
    <name evidence="1" type="ORF">FGO68_gene10711</name>
</gene>
<dbReference type="AlphaFoldDB" id="A0A8J8NTW3"/>
<organism evidence="1 2">
    <name type="scientific">Halteria grandinella</name>
    <dbReference type="NCBI Taxonomy" id="5974"/>
    <lineage>
        <taxon>Eukaryota</taxon>
        <taxon>Sar</taxon>
        <taxon>Alveolata</taxon>
        <taxon>Ciliophora</taxon>
        <taxon>Intramacronucleata</taxon>
        <taxon>Spirotrichea</taxon>
        <taxon>Stichotrichia</taxon>
        <taxon>Sporadotrichida</taxon>
        <taxon>Halteriidae</taxon>
        <taxon>Halteria</taxon>
    </lineage>
</organism>
<reference evidence="1" key="1">
    <citation type="submission" date="2019-06" db="EMBL/GenBank/DDBJ databases">
        <authorList>
            <person name="Zheng W."/>
        </authorList>
    </citation>
    <scope>NUCLEOTIDE SEQUENCE</scope>
    <source>
        <strain evidence="1">QDHG01</strain>
    </source>
</reference>
<sequence length="619" mass="70864">MQSSVLSFQNCQQSPLYASKESNCVVNYAEEEDSIQILKGHQEDVLEKLEDMFIGSTGNNNQFIVEHYCRIDLPSEDNVLLEVKSPYYQQQINANFCEGLYKENSESDPDHLNEDLTLDVEEENVNFTTLQGIRFMPSLFQKQAQLFSTQPIQHPVCIALNTVHKASGVEHFQIVRQEEEFDDKNINLKEGYFNCTQKIQANARLQKSSLIQNEDKVQQNCIKQLSGFADSQCFQNCLVHSPANLDHSYSAHNQYEMHSSSKHLEDSYGLQQPSAENQESDLFVLNAQHNHNRAIQRGSISQPIQYINPAWVLLGRKAYDDLEISTKRLQSHDQSQMEEENNLGILSKVLQPSICRFENVEELQISSSIEIVFNYLSGNSSPPHIFDKNEQTWIIEGNCQKQVKQVKQNKQANDLQFGVNAHDDKKTSLVETHKIKLQDKQSLKESRKPDLSGLLSKNLIFSGCIIPSSESISGEDNSFLEDVIHQCRQIQQTEESPCEISAVVGEDPGESKINNIQRFEQKNEMYLNYESRFKSKAVDNRTNNKVFQYCNLQDDEISPQVDLMGESEEFHYSKGESKLKQSRVPPTQPIILKTAREYVATQAEKNAFQMYKSTKILMQ</sequence>
<name>A0A8J8NTW3_HALGN</name>
<evidence type="ECO:0000313" key="2">
    <source>
        <dbReference type="Proteomes" id="UP000785679"/>
    </source>
</evidence>
<proteinExistence type="predicted"/>
<comment type="caution">
    <text evidence="1">The sequence shown here is derived from an EMBL/GenBank/DDBJ whole genome shotgun (WGS) entry which is preliminary data.</text>
</comment>
<dbReference type="EMBL" id="RRYP01005621">
    <property type="protein sequence ID" value="TNV81877.1"/>
    <property type="molecule type" value="Genomic_DNA"/>
</dbReference>